<accession>A0ABD1YWH3</accession>
<comment type="caution">
    <text evidence="2">The sequence shown here is derived from an EMBL/GenBank/DDBJ whole genome shotgun (WGS) entry which is preliminary data.</text>
</comment>
<evidence type="ECO:0000313" key="2">
    <source>
        <dbReference type="EMBL" id="KAL2635132.1"/>
    </source>
</evidence>
<feature type="transmembrane region" description="Helical" evidence="1">
    <location>
        <begin position="119"/>
        <end position="144"/>
    </location>
</feature>
<evidence type="ECO:0000313" key="3">
    <source>
        <dbReference type="Proteomes" id="UP001605036"/>
    </source>
</evidence>
<reference evidence="2 3" key="1">
    <citation type="submission" date="2024-09" db="EMBL/GenBank/DDBJ databases">
        <title>Chromosome-scale assembly of Riccia fluitans.</title>
        <authorList>
            <person name="Paukszto L."/>
            <person name="Sawicki J."/>
            <person name="Karawczyk K."/>
            <person name="Piernik-Szablinska J."/>
            <person name="Szczecinska M."/>
            <person name="Mazdziarz M."/>
        </authorList>
    </citation>
    <scope>NUCLEOTIDE SEQUENCE [LARGE SCALE GENOMIC DNA]</scope>
    <source>
        <strain evidence="2">Rf_01</strain>
        <tissue evidence="2">Aerial parts of the thallus</tissue>
    </source>
</reference>
<proteinExistence type="predicted"/>
<keyword evidence="1" id="KW-1133">Transmembrane helix</keyword>
<dbReference type="EMBL" id="JBHFFA010000003">
    <property type="protein sequence ID" value="KAL2635132.1"/>
    <property type="molecule type" value="Genomic_DNA"/>
</dbReference>
<evidence type="ECO:0000256" key="1">
    <source>
        <dbReference type="SAM" id="Phobius"/>
    </source>
</evidence>
<keyword evidence="1" id="KW-0812">Transmembrane</keyword>
<dbReference type="Proteomes" id="UP001605036">
    <property type="component" value="Unassembled WGS sequence"/>
</dbReference>
<organism evidence="2 3">
    <name type="scientific">Riccia fluitans</name>
    <dbReference type="NCBI Taxonomy" id="41844"/>
    <lineage>
        <taxon>Eukaryota</taxon>
        <taxon>Viridiplantae</taxon>
        <taxon>Streptophyta</taxon>
        <taxon>Embryophyta</taxon>
        <taxon>Marchantiophyta</taxon>
        <taxon>Marchantiopsida</taxon>
        <taxon>Marchantiidae</taxon>
        <taxon>Marchantiales</taxon>
        <taxon>Ricciaceae</taxon>
        <taxon>Riccia</taxon>
    </lineage>
</organism>
<name>A0ABD1YWH3_9MARC</name>
<dbReference type="Pfam" id="PF14770">
    <property type="entry name" value="TMEM18"/>
    <property type="match status" value="1"/>
</dbReference>
<evidence type="ECO:0008006" key="4">
    <source>
        <dbReference type="Google" id="ProtNLM"/>
    </source>
</evidence>
<protein>
    <recommendedName>
        <fullName evidence="4">Transmembrane protein 18</fullName>
    </recommendedName>
</protein>
<dbReference type="InterPro" id="IPR026721">
    <property type="entry name" value="TMEM18"/>
</dbReference>
<keyword evidence="3" id="KW-1185">Reference proteome</keyword>
<feature type="transmembrane region" description="Helical" evidence="1">
    <location>
        <begin position="79"/>
        <end position="99"/>
    </location>
</feature>
<keyword evidence="1" id="KW-0472">Membrane</keyword>
<gene>
    <name evidence="2" type="ORF">R1flu_006611</name>
</gene>
<dbReference type="AlphaFoldDB" id="A0ABD1YWH3"/>
<sequence length="186" mass="21132">MESAGAATAYMDEVLALFENVTYSVRKQWKQMAGEGSVFEPILAFIHAVDWTEPWLIGLMSMHVILLVLAVLTRKNNNAQMTLFFSGLICIYFAERLNTILDRNWKKFARQPYFDRHGVFFSTVWSVPLLCMTTLILVNSLLTLAKLLKLDLKKGDRIPGLRFVARSYNRASDGAGHRNKSNSRAV</sequence>
<feature type="transmembrane region" description="Helical" evidence="1">
    <location>
        <begin position="55"/>
        <end position="72"/>
    </location>
</feature>